<dbReference type="EMBL" id="BPVZ01000032">
    <property type="protein sequence ID" value="GKV10370.1"/>
    <property type="molecule type" value="Genomic_DNA"/>
</dbReference>
<proteinExistence type="predicted"/>
<organism evidence="1 2">
    <name type="scientific">Rubroshorea leprosula</name>
    <dbReference type="NCBI Taxonomy" id="152421"/>
    <lineage>
        <taxon>Eukaryota</taxon>
        <taxon>Viridiplantae</taxon>
        <taxon>Streptophyta</taxon>
        <taxon>Embryophyta</taxon>
        <taxon>Tracheophyta</taxon>
        <taxon>Spermatophyta</taxon>
        <taxon>Magnoliopsida</taxon>
        <taxon>eudicotyledons</taxon>
        <taxon>Gunneridae</taxon>
        <taxon>Pentapetalae</taxon>
        <taxon>rosids</taxon>
        <taxon>malvids</taxon>
        <taxon>Malvales</taxon>
        <taxon>Dipterocarpaceae</taxon>
        <taxon>Rubroshorea</taxon>
    </lineage>
</organism>
<name>A0AAV5JED8_9ROSI</name>
<dbReference type="Proteomes" id="UP001054252">
    <property type="component" value="Unassembled WGS sequence"/>
</dbReference>
<reference evidence="1 2" key="1">
    <citation type="journal article" date="2021" name="Commun. Biol.">
        <title>The genome of Shorea leprosula (Dipterocarpaceae) highlights the ecological relevance of drought in aseasonal tropical rainforests.</title>
        <authorList>
            <person name="Ng K.K.S."/>
            <person name="Kobayashi M.J."/>
            <person name="Fawcett J.A."/>
            <person name="Hatakeyama M."/>
            <person name="Paape T."/>
            <person name="Ng C.H."/>
            <person name="Ang C.C."/>
            <person name="Tnah L.H."/>
            <person name="Lee C.T."/>
            <person name="Nishiyama T."/>
            <person name="Sese J."/>
            <person name="O'Brien M.J."/>
            <person name="Copetti D."/>
            <person name="Mohd Noor M.I."/>
            <person name="Ong R.C."/>
            <person name="Putra M."/>
            <person name="Sireger I.Z."/>
            <person name="Indrioko S."/>
            <person name="Kosugi Y."/>
            <person name="Izuno A."/>
            <person name="Isagi Y."/>
            <person name="Lee S.L."/>
            <person name="Shimizu K.K."/>
        </authorList>
    </citation>
    <scope>NUCLEOTIDE SEQUENCE [LARGE SCALE GENOMIC DNA]</scope>
    <source>
        <strain evidence="1">214</strain>
    </source>
</reference>
<gene>
    <name evidence="1" type="ORF">SLEP1_g21745</name>
</gene>
<evidence type="ECO:0000313" key="1">
    <source>
        <dbReference type="EMBL" id="GKV10370.1"/>
    </source>
</evidence>
<protein>
    <submittedName>
        <fullName evidence="1">Uncharacterized protein</fullName>
    </submittedName>
</protein>
<comment type="caution">
    <text evidence="1">The sequence shown here is derived from an EMBL/GenBank/DDBJ whole genome shotgun (WGS) entry which is preliminary data.</text>
</comment>
<accession>A0AAV5JED8</accession>
<keyword evidence="2" id="KW-1185">Reference proteome</keyword>
<evidence type="ECO:0000313" key="2">
    <source>
        <dbReference type="Proteomes" id="UP001054252"/>
    </source>
</evidence>
<dbReference type="AlphaFoldDB" id="A0AAV5JED8"/>
<sequence length="39" mass="4627">MKDFVKTTKQGFPDDSHVIKPLCRPLIFPFLFIPKTKEY</sequence>